<dbReference type="Pfam" id="PF04045">
    <property type="entry name" value="P34-Arc"/>
    <property type="match status" value="1"/>
</dbReference>
<name>A0AB40CGT2_DIOCR</name>
<dbReference type="RefSeq" id="XP_039137877.1">
    <property type="nucleotide sequence ID" value="XM_039281943.1"/>
</dbReference>
<evidence type="ECO:0000313" key="7">
    <source>
        <dbReference type="Proteomes" id="UP001515500"/>
    </source>
</evidence>
<accession>A0AB40CGT2</accession>
<evidence type="ECO:0000256" key="6">
    <source>
        <dbReference type="RuleBase" id="RU364015"/>
    </source>
</evidence>
<dbReference type="GeneID" id="120275390"/>
<proteinExistence type="inferred from homology"/>
<evidence type="ECO:0000256" key="3">
    <source>
        <dbReference type="ARBA" id="ARBA00022490"/>
    </source>
</evidence>
<dbReference type="GO" id="GO:0030041">
    <property type="term" value="P:actin filament polymerization"/>
    <property type="evidence" value="ECO:0007669"/>
    <property type="project" value="InterPro"/>
</dbReference>
<dbReference type="PANTHER" id="PTHR12058:SF1">
    <property type="entry name" value="ACTIN-RELATED PROTEIN 2_3 COMPLEX SUBUNIT 2B"/>
    <property type="match status" value="1"/>
</dbReference>
<organism evidence="7 8">
    <name type="scientific">Dioscorea cayennensis subsp. rotundata</name>
    <name type="common">White Guinea yam</name>
    <name type="synonym">Dioscorea rotundata</name>
    <dbReference type="NCBI Taxonomy" id="55577"/>
    <lineage>
        <taxon>Eukaryota</taxon>
        <taxon>Viridiplantae</taxon>
        <taxon>Streptophyta</taxon>
        <taxon>Embryophyta</taxon>
        <taxon>Tracheophyta</taxon>
        <taxon>Spermatophyta</taxon>
        <taxon>Magnoliopsida</taxon>
        <taxon>Liliopsida</taxon>
        <taxon>Dioscoreales</taxon>
        <taxon>Dioscoreaceae</taxon>
        <taxon>Dioscorea</taxon>
    </lineage>
</organism>
<keyword evidence="7" id="KW-1185">Reference proteome</keyword>
<dbReference type="Gene3D" id="3.30.1460.20">
    <property type="match status" value="2"/>
</dbReference>
<evidence type="ECO:0000313" key="8">
    <source>
        <dbReference type="RefSeq" id="XP_039137877.1"/>
    </source>
</evidence>
<gene>
    <name evidence="8" type="primary">LOC120275390</name>
</gene>
<comment type="similarity">
    <text evidence="2 6">Belongs to the ARPC2 family.</text>
</comment>
<dbReference type="InterPro" id="IPR007188">
    <property type="entry name" value="ARPC2"/>
</dbReference>
<protein>
    <recommendedName>
        <fullName evidence="6">Arp2/3 complex 34 kDa subunit</fullName>
    </recommendedName>
</protein>
<keyword evidence="3 6" id="KW-0963">Cytoplasm</keyword>
<dbReference type="InterPro" id="IPR034666">
    <property type="entry name" value="ARPC2/4"/>
</dbReference>
<dbReference type="AlphaFoldDB" id="A0AB40CGT2"/>
<comment type="subunit">
    <text evidence="6">Component of the Arp2/3 complex.</text>
</comment>
<keyword evidence="5 6" id="KW-0206">Cytoskeleton</keyword>
<evidence type="ECO:0000256" key="2">
    <source>
        <dbReference type="ARBA" id="ARBA00007192"/>
    </source>
</evidence>
<sequence>MPKEEELMACFNRASPALVEILSRLISVERPTDVDHCLYEFGSVKYHIQALALEPHNIYLSVSTPPLSPEFLLSNGLPNYILHDIKNMYSDVVELIIPPKEGFLLTMKVDVTKFPNNKDDQMKAITEISSIQAAILCLQLKDMLWNLGSQDKTNAICKPIKLVYHPKEPFFVVRMTEKITAIFPMRFKDNSDVVIATSFFQELMDVGYSSACAKVPRCTWSPIPPQELRGELFHHLTTNGGFVSFDIFPQHVKGAKVDKTMWILLNFYAYVKHYVKCTRAFIQRKMRQRLESMAEVLQKARIGGGEEDHKTLGIASRKGCSCVKKVFRLSKSQIFRKKIQTIRWRIKVKRLYRFRQRWFKILKFNSFRKYTKLD</sequence>
<dbReference type="GO" id="GO:0051015">
    <property type="term" value="F:actin filament binding"/>
    <property type="evidence" value="ECO:0007669"/>
    <property type="project" value="TreeGrafter"/>
</dbReference>
<evidence type="ECO:0000256" key="4">
    <source>
        <dbReference type="ARBA" id="ARBA00023203"/>
    </source>
</evidence>
<dbReference type="GO" id="GO:0005885">
    <property type="term" value="C:Arp2/3 protein complex"/>
    <property type="evidence" value="ECO:0007669"/>
    <property type="project" value="InterPro"/>
</dbReference>
<comment type="subcellular location">
    <subcellularLocation>
        <location evidence="1 6">Cytoplasm</location>
        <location evidence="1 6">Cytoskeleton</location>
    </subcellularLocation>
</comment>
<reference evidence="8" key="1">
    <citation type="submission" date="2025-08" db="UniProtKB">
        <authorList>
            <consortium name="RefSeq"/>
        </authorList>
    </citation>
    <scope>IDENTIFICATION</scope>
</reference>
<dbReference type="PANTHER" id="PTHR12058">
    <property type="entry name" value="ARP2/3 COMPLEX 34 KDA SUBUNIT"/>
    <property type="match status" value="1"/>
</dbReference>
<dbReference type="SUPFAM" id="SSF69645">
    <property type="entry name" value="Arp2/3 complex subunits"/>
    <property type="match status" value="2"/>
</dbReference>
<comment type="function">
    <text evidence="6">Functions as actin-binding component of the Arp2/3 complex which is involved in regulation of actin polymerization and together with an activating nucleation-promoting factor (NPF) mediates the formation of branched actin networks.</text>
</comment>
<evidence type="ECO:0000256" key="1">
    <source>
        <dbReference type="ARBA" id="ARBA00004245"/>
    </source>
</evidence>
<keyword evidence="4 6" id="KW-0009">Actin-binding</keyword>
<dbReference type="Proteomes" id="UP001515500">
    <property type="component" value="Chromosome 14"/>
</dbReference>
<evidence type="ECO:0000256" key="5">
    <source>
        <dbReference type="ARBA" id="ARBA00023212"/>
    </source>
</evidence>
<dbReference type="GO" id="GO:0005200">
    <property type="term" value="F:structural constituent of cytoskeleton"/>
    <property type="evidence" value="ECO:0007669"/>
    <property type="project" value="TreeGrafter"/>
</dbReference>
<dbReference type="GO" id="GO:0034314">
    <property type="term" value="P:Arp2/3 complex-mediated actin nucleation"/>
    <property type="evidence" value="ECO:0007669"/>
    <property type="project" value="InterPro"/>
</dbReference>